<feature type="signal peptide" evidence="2">
    <location>
        <begin position="1"/>
        <end position="28"/>
    </location>
</feature>
<feature type="chain" id="PRO_5035277380" description="Phosphoesterase" evidence="2">
    <location>
        <begin position="29"/>
        <end position="360"/>
    </location>
</feature>
<evidence type="ECO:0000256" key="1">
    <source>
        <dbReference type="SAM" id="MobiDB-lite"/>
    </source>
</evidence>
<gene>
    <name evidence="3" type="ORF">H8E41_11515</name>
</gene>
<evidence type="ECO:0000256" key="2">
    <source>
        <dbReference type="SAM" id="SignalP"/>
    </source>
</evidence>
<evidence type="ECO:0000313" key="4">
    <source>
        <dbReference type="Proteomes" id="UP000614424"/>
    </source>
</evidence>
<proteinExistence type="predicted"/>
<dbReference type="SUPFAM" id="SSF89550">
    <property type="entry name" value="PHP domain-like"/>
    <property type="match status" value="1"/>
</dbReference>
<dbReference type="EMBL" id="JACNJZ010000169">
    <property type="protein sequence ID" value="MBC8318526.1"/>
    <property type="molecule type" value="Genomic_DNA"/>
</dbReference>
<dbReference type="InterPro" id="IPR016195">
    <property type="entry name" value="Pol/histidinol_Pase-like"/>
</dbReference>
<organism evidence="3 4">
    <name type="scientific">Candidatus Desulfobia pelagia</name>
    <dbReference type="NCBI Taxonomy" id="2841692"/>
    <lineage>
        <taxon>Bacteria</taxon>
        <taxon>Pseudomonadati</taxon>
        <taxon>Thermodesulfobacteriota</taxon>
        <taxon>Desulfobulbia</taxon>
        <taxon>Desulfobulbales</taxon>
        <taxon>Desulfobulbaceae</taxon>
        <taxon>Candidatus Desulfobia</taxon>
    </lineage>
</organism>
<protein>
    <recommendedName>
        <fullName evidence="5">Phosphoesterase</fullName>
    </recommendedName>
</protein>
<reference evidence="3 4" key="1">
    <citation type="submission" date="2020-08" db="EMBL/GenBank/DDBJ databases">
        <title>Bridging the membrane lipid divide: bacteria of the FCB group superphylum have the potential to synthesize archaeal ether lipids.</title>
        <authorList>
            <person name="Villanueva L."/>
            <person name="Von Meijenfeldt F.A.B."/>
            <person name="Westbye A.B."/>
            <person name="Yadav S."/>
            <person name="Hopmans E.C."/>
            <person name="Dutilh B.E."/>
            <person name="Sinninghe Damste J.S."/>
        </authorList>
    </citation>
    <scope>NUCLEOTIDE SEQUENCE [LARGE SCALE GENOMIC DNA]</scope>
    <source>
        <strain evidence="3">NIOZ-UU47</strain>
    </source>
</reference>
<feature type="region of interest" description="Disordered" evidence="1">
    <location>
        <begin position="341"/>
        <end position="360"/>
    </location>
</feature>
<dbReference type="Proteomes" id="UP000614424">
    <property type="component" value="Unassembled WGS sequence"/>
</dbReference>
<dbReference type="AlphaFoldDB" id="A0A8J6NDK1"/>
<sequence>MSKKNYLKVLALAATVAVPVMIANGASAGEYLAGDFHQHSLYTDGGHPFMEMMAKNNNYLQWWANSEHGGERNRDGNGNYWDDPAVYPVNPIMGDVETSGGHQEMWRWQSLRDYVYPDIEAAREMYPDKTIINGVEQNVPGHEHCSTAIHQYDGSASAISEFEYRFDRSDDDTSRDGESSLVDTLELGNVLSKTNNNKDDALLGIKWMQAMKDAGIGDAWVIPAHVERAWSYLIEDFRAWQDAGPDVAFGFEGAPGHQTSGDRGFGRSSLGGGTYGGTGFFVSQVGGMWDALSAEGRKFFNFASSDDHWHWSMGGSDFWPGEYQKTYTYIDTDAAEQIQAGFDGNRSGNSRSGQGDLIDE</sequence>
<comment type="caution">
    <text evidence="3">The sequence shown here is derived from an EMBL/GenBank/DDBJ whole genome shotgun (WGS) entry which is preliminary data.</text>
</comment>
<accession>A0A8J6NDK1</accession>
<feature type="non-terminal residue" evidence="3">
    <location>
        <position position="360"/>
    </location>
</feature>
<evidence type="ECO:0008006" key="5">
    <source>
        <dbReference type="Google" id="ProtNLM"/>
    </source>
</evidence>
<feature type="compositionally biased region" description="Low complexity" evidence="1">
    <location>
        <begin position="344"/>
        <end position="353"/>
    </location>
</feature>
<evidence type="ECO:0000313" key="3">
    <source>
        <dbReference type="EMBL" id="MBC8318526.1"/>
    </source>
</evidence>
<keyword evidence="2" id="KW-0732">Signal</keyword>
<name>A0A8J6NDK1_9BACT</name>